<dbReference type="AlphaFoldDB" id="A0A6C0KC05"/>
<protein>
    <submittedName>
        <fullName evidence="1">Uncharacterized protein</fullName>
    </submittedName>
</protein>
<evidence type="ECO:0000313" key="1">
    <source>
        <dbReference type="EMBL" id="QHU15552.1"/>
    </source>
</evidence>
<reference evidence="1" key="1">
    <citation type="journal article" date="2020" name="Nature">
        <title>Giant virus diversity and host interactions through global metagenomics.</title>
        <authorList>
            <person name="Schulz F."/>
            <person name="Roux S."/>
            <person name="Paez-Espino D."/>
            <person name="Jungbluth S."/>
            <person name="Walsh D.A."/>
            <person name="Denef V.J."/>
            <person name="McMahon K.D."/>
            <person name="Konstantinidis K.T."/>
            <person name="Eloe-Fadrosh E.A."/>
            <person name="Kyrpides N.C."/>
            <person name="Woyke T."/>
        </authorList>
    </citation>
    <scope>NUCLEOTIDE SEQUENCE</scope>
    <source>
        <strain evidence="1">GVMAG-S-3300002307-41</strain>
    </source>
</reference>
<proteinExistence type="predicted"/>
<sequence length="41" mass="4630">MTDGVMSLHDMFDSDTVMSMKITKKFLGAVQYRLESSTKSI</sequence>
<organism evidence="1">
    <name type="scientific">viral metagenome</name>
    <dbReference type="NCBI Taxonomy" id="1070528"/>
    <lineage>
        <taxon>unclassified sequences</taxon>
        <taxon>metagenomes</taxon>
        <taxon>organismal metagenomes</taxon>
    </lineage>
</organism>
<dbReference type="EMBL" id="MN740866">
    <property type="protein sequence ID" value="QHU15552.1"/>
    <property type="molecule type" value="Genomic_DNA"/>
</dbReference>
<name>A0A6C0KC05_9ZZZZ</name>
<accession>A0A6C0KC05</accession>